<evidence type="ECO:0000259" key="6">
    <source>
        <dbReference type="Pfam" id="PF00266"/>
    </source>
</evidence>
<keyword evidence="8" id="KW-1185">Reference proteome</keyword>
<dbReference type="Gene3D" id="3.90.1150.10">
    <property type="entry name" value="Aspartate Aminotransferase, domain 1"/>
    <property type="match status" value="1"/>
</dbReference>
<sequence length="428" mass="45994">MALHQALQRAVRAEFPSVGQAAYLDTACIGIAPRTAVRAVRDFVDQVHQVPPDSGTAHHGRLNRARDAARPRVAELIGAQARDIALMESATHALNTAALALPLASGDVVAVPETEYIQMGVTWSQLESRGVKICRIPHEDGSITVDTIDRYLDFHVSALALSSVQWTTGFRADIASISELCRERGIMLLVDGAQHIGAVPFDVSRTPVDVLVSSGHKWLNSPFGTGFLYLSPGIRPRLNRPLHGFFAADPPAATWGEAFLRPDTDPFQEFTYTDDARAWETGGTANYPGGIGLSAAVDLILAHGIDEVWARVFSLTEHLLEGLLRTGVHIVTPRAVEHRSGIVTFTTGHNASDIALAERLSASGVAVSVRYSGGMGGIRVSCHWFNSPADVDRLLATVSGAPQARRGRRPAARGVRSPAQRSTASRHP</sequence>
<keyword evidence="2" id="KW-0663">Pyridoxal phosphate</keyword>
<dbReference type="InterPro" id="IPR000192">
    <property type="entry name" value="Aminotrans_V_dom"/>
</dbReference>
<comment type="similarity">
    <text evidence="3">Belongs to the class-V pyridoxal-phosphate-dependent aminotransferase family.</text>
</comment>
<evidence type="ECO:0000313" key="8">
    <source>
        <dbReference type="Proteomes" id="UP000218944"/>
    </source>
</evidence>
<evidence type="ECO:0000313" key="7">
    <source>
        <dbReference type="EMBL" id="PAU44832.1"/>
    </source>
</evidence>
<gene>
    <name evidence="7" type="ORF">CK936_32800</name>
</gene>
<comment type="caution">
    <text evidence="7">The sequence shown here is derived from an EMBL/GenBank/DDBJ whole genome shotgun (WGS) entry which is preliminary data.</text>
</comment>
<proteinExistence type="inferred from homology"/>
<dbReference type="Pfam" id="PF00266">
    <property type="entry name" value="Aminotran_5"/>
    <property type="match status" value="1"/>
</dbReference>
<dbReference type="Gene3D" id="3.40.640.10">
    <property type="entry name" value="Type I PLP-dependent aspartate aminotransferase-like (Major domain)"/>
    <property type="match status" value="1"/>
</dbReference>
<evidence type="ECO:0000256" key="5">
    <source>
        <dbReference type="SAM" id="MobiDB-lite"/>
    </source>
</evidence>
<accession>A0A2A2D0H2</accession>
<dbReference type="AlphaFoldDB" id="A0A2A2D0H2"/>
<dbReference type="Proteomes" id="UP000218944">
    <property type="component" value="Unassembled WGS sequence"/>
</dbReference>
<dbReference type="InterPro" id="IPR020578">
    <property type="entry name" value="Aminotrans_V_PyrdxlP_BS"/>
</dbReference>
<evidence type="ECO:0000256" key="3">
    <source>
        <dbReference type="RuleBase" id="RU004075"/>
    </source>
</evidence>
<dbReference type="RefSeq" id="WP_095584579.1">
    <property type="nucleotide sequence ID" value="NZ_JAJQQS010000024.1"/>
</dbReference>
<dbReference type="EMBL" id="NSJV01000617">
    <property type="protein sequence ID" value="PAU44832.1"/>
    <property type="molecule type" value="Genomic_DNA"/>
</dbReference>
<name>A0A2A2D0H2_9ACTN</name>
<evidence type="ECO:0000256" key="2">
    <source>
        <dbReference type="ARBA" id="ARBA00022898"/>
    </source>
</evidence>
<dbReference type="PANTHER" id="PTHR43586:SF15">
    <property type="entry name" value="BLR3095 PROTEIN"/>
    <property type="match status" value="1"/>
</dbReference>
<comment type="cofactor">
    <cofactor evidence="1 4">
        <name>pyridoxal 5'-phosphate</name>
        <dbReference type="ChEBI" id="CHEBI:597326"/>
    </cofactor>
</comment>
<dbReference type="InterPro" id="IPR015424">
    <property type="entry name" value="PyrdxlP-dep_Trfase"/>
</dbReference>
<dbReference type="InterPro" id="IPR015421">
    <property type="entry name" value="PyrdxlP-dep_Trfase_major"/>
</dbReference>
<dbReference type="PANTHER" id="PTHR43586">
    <property type="entry name" value="CYSTEINE DESULFURASE"/>
    <property type="match status" value="1"/>
</dbReference>
<dbReference type="SUPFAM" id="SSF53383">
    <property type="entry name" value="PLP-dependent transferases"/>
    <property type="match status" value="1"/>
</dbReference>
<dbReference type="PROSITE" id="PS00595">
    <property type="entry name" value="AA_TRANSFER_CLASS_5"/>
    <property type="match status" value="1"/>
</dbReference>
<protein>
    <recommendedName>
        <fullName evidence="6">Aminotransferase class V domain-containing protein</fullName>
    </recommendedName>
</protein>
<reference evidence="7 8" key="1">
    <citation type="submission" date="2017-08" db="EMBL/GenBank/DDBJ databases">
        <title>Genome sequence of Streptomyces albireticuli NRRL B-1670.</title>
        <authorList>
            <person name="Graham D.E."/>
            <person name="Mahan K.M."/>
            <person name="Klingeman D.M."/>
            <person name="Hettich R.L."/>
            <person name="Parry R.J."/>
            <person name="Spain J.C."/>
        </authorList>
    </citation>
    <scope>NUCLEOTIDE SEQUENCE [LARGE SCALE GENOMIC DNA]</scope>
    <source>
        <strain evidence="7 8">NRRL B-1670</strain>
    </source>
</reference>
<organism evidence="7 8">
    <name type="scientific">Streptomyces albireticuli</name>
    <dbReference type="NCBI Taxonomy" id="1940"/>
    <lineage>
        <taxon>Bacteria</taxon>
        <taxon>Bacillati</taxon>
        <taxon>Actinomycetota</taxon>
        <taxon>Actinomycetes</taxon>
        <taxon>Kitasatosporales</taxon>
        <taxon>Streptomycetaceae</taxon>
        <taxon>Streptomyces</taxon>
    </lineage>
</organism>
<feature type="region of interest" description="Disordered" evidence="5">
    <location>
        <begin position="400"/>
        <end position="428"/>
    </location>
</feature>
<dbReference type="InterPro" id="IPR015422">
    <property type="entry name" value="PyrdxlP-dep_Trfase_small"/>
</dbReference>
<feature type="domain" description="Aminotransferase class V" evidence="6">
    <location>
        <begin position="23"/>
        <end position="394"/>
    </location>
</feature>
<evidence type="ECO:0000256" key="1">
    <source>
        <dbReference type="ARBA" id="ARBA00001933"/>
    </source>
</evidence>
<evidence type="ECO:0000256" key="4">
    <source>
        <dbReference type="RuleBase" id="RU004504"/>
    </source>
</evidence>